<dbReference type="AlphaFoldDB" id="A0AAV4WC41"/>
<evidence type="ECO:0000313" key="1">
    <source>
        <dbReference type="EMBL" id="GIY80192.1"/>
    </source>
</evidence>
<comment type="caution">
    <text evidence="1">The sequence shown here is derived from an EMBL/GenBank/DDBJ whole genome shotgun (WGS) entry which is preliminary data.</text>
</comment>
<proteinExistence type="predicted"/>
<protein>
    <submittedName>
        <fullName evidence="1">Uncharacterized protein</fullName>
    </submittedName>
</protein>
<reference evidence="1 2" key="1">
    <citation type="submission" date="2021-06" db="EMBL/GenBank/DDBJ databases">
        <title>Caerostris darwini draft genome.</title>
        <authorList>
            <person name="Kono N."/>
            <person name="Arakawa K."/>
        </authorList>
    </citation>
    <scope>NUCLEOTIDE SEQUENCE [LARGE SCALE GENOMIC DNA]</scope>
</reference>
<sequence>MGYDAPSKEDQQKKKIKAPLFFSAVHRKEISSLLISGPLPACVSPGSSLYASSFFHFFSVLYDRLRCHGVMGWGRTAAAQSGGNSNLTGNLHSNYRGKLYGPLNGLKITWDAMRGRPTEKEKQSPSPLLLCGRLKEISSLLISGPLPACVDPGSSLYASSFFPCVLFCMIDCGATGFWGGLISAEAPISLPAHANFCS</sequence>
<accession>A0AAV4WC41</accession>
<name>A0AAV4WC41_9ARAC</name>
<gene>
    <name evidence="1" type="ORF">CDAR_18821</name>
</gene>
<keyword evidence="2" id="KW-1185">Reference proteome</keyword>
<dbReference type="EMBL" id="BPLQ01014490">
    <property type="protein sequence ID" value="GIY80192.1"/>
    <property type="molecule type" value="Genomic_DNA"/>
</dbReference>
<dbReference type="Proteomes" id="UP001054837">
    <property type="component" value="Unassembled WGS sequence"/>
</dbReference>
<evidence type="ECO:0000313" key="2">
    <source>
        <dbReference type="Proteomes" id="UP001054837"/>
    </source>
</evidence>
<organism evidence="1 2">
    <name type="scientific">Caerostris darwini</name>
    <dbReference type="NCBI Taxonomy" id="1538125"/>
    <lineage>
        <taxon>Eukaryota</taxon>
        <taxon>Metazoa</taxon>
        <taxon>Ecdysozoa</taxon>
        <taxon>Arthropoda</taxon>
        <taxon>Chelicerata</taxon>
        <taxon>Arachnida</taxon>
        <taxon>Araneae</taxon>
        <taxon>Araneomorphae</taxon>
        <taxon>Entelegynae</taxon>
        <taxon>Araneoidea</taxon>
        <taxon>Araneidae</taxon>
        <taxon>Caerostris</taxon>
    </lineage>
</organism>